<proteinExistence type="predicted"/>
<dbReference type="RefSeq" id="WP_154322726.1">
    <property type="nucleotide sequence ID" value="NZ_CP045695.1"/>
</dbReference>
<sequence>MFENTVIMEKLPESVFTGDTFYNLKTQFVNAISENKLTIAQTRYLFNSILNQFEIDMPVTNHIK</sequence>
<dbReference type="Proteomes" id="UP000462363">
    <property type="component" value="Unassembled WGS sequence"/>
</dbReference>
<gene>
    <name evidence="1" type="ORF">FYJ37_01025</name>
</gene>
<evidence type="ECO:0000313" key="2">
    <source>
        <dbReference type="Proteomes" id="UP000462363"/>
    </source>
</evidence>
<organism evidence="1 2">
    <name type="scientific">Clostridium scindens (strain JCM 10418 / VPI 12708)</name>
    <dbReference type="NCBI Taxonomy" id="29347"/>
    <lineage>
        <taxon>Bacteria</taxon>
        <taxon>Bacillati</taxon>
        <taxon>Bacillota</taxon>
        <taxon>Clostridia</taxon>
        <taxon>Lachnospirales</taxon>
        <taxon>Lachnospiraceae</taxon>
    </lineage>
</organism>
<accession>A0A844F438</accession>
<dbReference type="AlphaFoldDB" id="A0A844F438"/>
<name>A0A844F438_CLOSV</name>
<comment type="caution">
    <text evidence="1">The sequence shown here is derived from an EMBL/GenBank/DDBJ whole genome shotgun (WGS) entry which is preliminary data.</text>
</comment>
<evidence type="ECO:0000313" key="1">
    <source>
        <dbReference type="EMBL" id="MSS38966.1"/>
    </source>
</evidence>
<protein>
    <submittedName>
        <fullName evidence="1">Uncharacterized protein</fullName>
    </submittedName>
</protein>
<dbReference type="EMBL" id="VUMB01000002">
    <property type="protein sequence ID" value="MSS38966.1"/>
    <property type="molecule type" value="Genomic_DNA"/>
</dbReference>
<reference evidence="1 2" key="1">
    <citation type="submission" date="2019-08" db="EMBL/GenBank/DDBJ databases">
        <title>In-depth cultivation of the pig gut microbiome towards novel bacterial diversity and tailored functional studies.</title>
        <authorList>
            <person name="Wylensek D."/>
            <person name="Hitch T.C.A."/>
            <person name="Clavel T."/>
        </authorList>
    </citation>
    <scope>NUCLEOTIDE SEQUENCE [LARGE SCALE GENOMIC DNA]</scope>
    <source>
        <strain evidence="1 2">BL-389-WT-3D</strain>
    </source>
</reference>